<dbReference type="PANTHER" id="PTHR12214:SF0">
    <property type="entry name" value="LD29489P"/>
    <property type="match status" value="1"/>
</dbReference>
<evidence type="ECO:0008006" key="6">
    <source>
        <dbReference type="Google" id="ProtNLM"/>
    </source>
</evidence>
<evidence type="ECO:0000256" key="1">
    <source>
        <dbReference type="ARBA" id="ARBA00004123"/>
    </source>
</evidence>
<gene>
    <name evidence="4" type="ORF">K435DRAFT_716253</name>
</gene>
<feature type="compositionally biased region" description="Basic and acidic residues" evidence="3">
    <location>
        <begin position="200"/>
        <end position="216"/>
    </location>
</feature>
<protein>
    <recommendedName>
        <fullName evidence="6">GCFC-domain-containing protein</fullName>
    </recommendedName>
</protein>
<keyword evidence="5" id="KW-1185">Reference proteome</keyword>
<feature type="compositionally biased region" description="Polar residues" evidence="3">
    <location>
        <begin position="104"/>
        <end position="113"/>
    </location>
</feature>
<evidence type="ECO:0000256" key="2">
    <source>
        <dbReference type="ARBA" id="ARBA00023242"/>
    </source>
</evidence>
<feature type="region of interest" description="Disordered" evidence="3">
    <location>
        <begin position="1"/>
        <end position="78"/>
    </location>
</feature>
<accession>A0A4S8MJV9</accession>
<feature type="compositionally biased region" description="Basic residues" evidence="3">
    <location>
        <begin position="468"/>
        <end position="479"/>
    </location>
</feature>
<feature type="compositionally biased region" description="Acidic residues" evidence="3">
    <location>
        <begin position="217"/>
        <end position="229"/>
    </location>
</feature>
<feature type="compositionally biased region" description="Basic residues" evidence="3">
    <location>
        <begin position="1"/>
        <end position="12"/>
    </location>
</feature>
<dbReference type="GO" id="GO:0071008">
    <property type="term" value="C:U2-type post-mRNA release spliceosomal complex"/>
    <property type="evidence" value="ECO:0007669"/>
    <property type="project" value="InterPro"/>
</dbReference>
<feature type="region of interest" description="Disordered" evidence="3">
    <location>
        <begin position="468"/>
        <end position="507"/>
    </location>
</feature>
<feature type="region of interest" description="Disordered" evidence="3">
    <location>
        <begin position="92"/>
        <end position="149"/>
    </location>
</feature>
<dbReference type="OrthoDB" id="429427at2759"/>
<proteinExistence type="predicted"/>
<organism evidence="4 5">
    <name type="scientific">Dendrothele bispora (strain CBS 962.96)</name>
    <dbReference type="NCBI Taxonomy" id="1314807"/>
    <lineage>
        <taxon>Eukaryota</taxon>
        <taxon>Fungi</taxon>
        <taxon>Dikarya</taxon>
        <taxon>Basidiomycota</taxon>
        <taxon>Agaricomycotina</taxon>
        <taxon>Agaricomycetes</taxon>
        <taxon>Agaricomycetidae</taxon>
        <taxon>Agaricales</taxon>
        <taxon>Agaricales incertae sedis</taxon>
        <taxon>Dendrothele</taxon>
    </lineage>
</organism>
<keyword evidence="2" id="KW-0539">Nucleus</keyword>
<dbReference type="GO" id="GO:0003677">
    <property type="term" value="F:DNA binding"/>
    <property type="evidence" value="ECO:0007669"/>
    <property type="project" value="InterPro"/>
</dbReference>
<name>A0A4S8MJV9_DENBC</name>
<dbReference type="GO" id="GO:0000390">
    <property type="term" value="P:spliceosomal complex disassembly"/>
    <property type="evidence" value="ECO:0007669"/>
    <property type="project" value="InterPro"/>
</dbReference>
<feature type="compositionally biased region" description="Low complexity" evidence="3">
    <location>
        <begin position="28"/>
        <end position="39"/>
    </location>
</feature>
<feature type="compositionally biased region" description="Basic residues" evidence="3">
    <location>
        <begin position="49"/>
        <end position="62"/>
    </location>
</feature>
<dbReference type="InterPro" id="IPR012890">
    <property type="entry name" value="GCFC2-like"/>
</dbReference>
<reference evidence="4 5" key="1">
    <citation type="journal article" date="2019" name="Nat. Ecol. Evol.">
        <title>Megaphylogeny resolves global patterns of mushroom evolution.</title>
        <authorList>
            <person name="Varga T."/>
            <person name="Krizsan K."/>
            <person name="Foldi C."/>
            <person name="Dima B."/>
            <person name="Sanchez-Garcia M."/>
            <person name="Sanchez-Ramirez S."/>
            <person name="Szollosi G.J."/>
            <person name="Szarkandi J.G."/>
            <person name="Papp V."/>
            <person name="Albert L."/>
            <person name="Andreopoulos W."/>
            <person name="Angelini C."/>
            <person name="Antonin V."/>
            <person name="Barry K.W."/>
            <person name="Bougher N.L."/>
            <person name="Buchanan P."/>
            <person name="Buyck B."/>
            <person name="Bense V."/>
            <person name="Catcheside P."/>
            <person name="Chovatia M."/>
            <person name="Cooper J."/>
            <person name="Damon W."/>
            <person name="Desjardin D."/>
            <person name="Finy P."/>
            <person name="Geml J."/>
            <person name="Haridas S."/>
            <person name="Hughes K."/>
            <person name="Justo A."/>
            <person name="Karasinski D."/>
            <person name="Kautmanova I."/>
            <person name="Kiss B."/>
            <person name="Kocsube S."/>
            <person name="Kotiranta H."/>
            <person name="LaButti K.M."/>
            <person name="Lechner B.E."/>
            <person name="Liimatainen K."/>
            <person name="Lipzen A."/>
            <person name="Lukacs Z."/>
            <person name="Mihaltcheva S."/>
            <person name="Morgado L.N."/>
            <person name="Niskanen T."/>
            <person name="Noordeloos M.E."/>
            <person name="Ohm R.A."/>
            <person name="Ortiz-Santana B."/>
            <person name="Ovrebo C."/>
            <person name="Racz N."/>
            <person name="Riley R."/>
            <person name="Savchenko A."/>
            <person name="Shiryaev A."/>
            <person name="Soop K."/>
            <person name="Spirin V."/>
            <person name="Szebenyi C."/>
            <person name="Tomsovsky M."/>
            <person name="Tulloss R.E."/>
            <person name="Uehling J."/>
            <person name="Grigoriev I.V."/>
            <person name="Vagvolgyi C."/>
            <person name="Papp T."/>
            <person name="Martin F.M."/>
            <person name="Miettinen O."/>
            <person name="Hibbett D.S."/>
            <person name="Nagy L.G."/>
        </authorList>
    </citation>
    <scope>NUCLEOTIDE SEQUENCE [LARGE SCALE GENOMIC DNA]</scope>
    <source>
        <strain evidence="4 5">CBS 962.96</strain>
    </source>
</reference>
<feature type="region of interest" description="Disordered" evidence="3">
    <location>
        <begin position="262"/>
        <end position="308"/>
    </location>
</feature>
<feature type="compositionally biased region" description="Acidic residues" evidence="3">
    <location>
        <begin position="263"/>
        <end position="275"/>
    </location>
</feature>
<dbReference type="AlphaFoldDB" id="A0A4S8MJV9"/>
<comment type="subcellular location">
    <subcellularLocation>
        <location evidence="1">Nucleus</location>
    </subcellularLocation>
</comment>
<evidence type="ECO:0000313" key="4">
    <source>
        <dbReference type="EMBL" id="THV03055.1"/>
    </source>
</evidence>
<sequence>MFNKRVRSKPSNRARPPSDNEDADTEDATSVAATSATDTGGESPLSAVKKFKEKTKKTKTKSRLSFGGDEEEESSKDVFQLKKSKLSRKLTLGQHPASLPENLEQANISSNKGPTYDQAYLNELKASTPSSRAPMPAAHDPYDADASMDMGDVSMESVDVFEPSETVIPTEFSIKMAKDRREQARKTGATSEEYISLSVTRRDEDQGPHPESRLVREEDELGEGEDEFAEYTSAQERIALGKKSRKVEASKRREVMMELIADAAEEDEETAEWEQEQLRRGGHRTPEPSSTAKVKQIYKPTPIPPATNIPSMGPALARLTQQLAQLSTSHASNVAALNSLAQERDQVDEREKEMRSLVAKAEEKRAWFGSFREWVEGVAEFLDEKYPMLEKLEDEYISLLRERFDMTSKRRQQDNEDDLALFFGSLPSSSSSTQDQPMEEIDEYGRTIPKPDPLSQQRERRTARIARRQLRQQHHRHQTHQPSQQRQREQEAEEGYSTDSSLPPADQNAYETAIASISTRKEEILSDVKAKEFLDPGKGQWGIWREKYEDSYVGAWGGLGVVSAWEFWARLELVGWDCIDDPKSLDSFKWYQGLYEYSRPGDPEDEVQERELGPDGDLVSSMITTAIVPRLAKVIEGGALDVYSDKQIKRAIDLTEEVEASVEEGNVKLHILLKSITSCFQKAITESSSPVQTLLQLSQSGSLPPPPFNPESVPARQRFLLRQAKLLTNLLRWRKSIGEKFGVGELVTRIVEGCVLPVAEGGWEVGGRDVVEMISGMLPNELVPKNVKTRLAMR</sequence>
<dbReference type="Pfam" id="PF15458">
    <property type="entry name" value="NTR2"/>
    <property type="match status" value="1"/>
</dbReference>
<feature type="region of interest" description="Disordered" evidence="3">
    <location>
        <begin position="178"/>
        <end position="233"/>
    </location>
</feature>
<evidence type="ECO:0000256" key="3">
    <source>
        <dbReference type="SAM" id="MobiDB-lite"/>
    </source>
</evidence>
<dbReference type="Proteomes" id="UP000297245">
    <property type="component" value="Unassembled WGS sequence"/>
</dbReference>
<evidence type="ECO:0000313" key="5">
    <source>
        <dbReference type="Proteomes" id="UP000297245"/>
    </source>
</evidence>
<dbReference type="EMBL" id="ML179071">
    <property type="protein sequence ID" value="THV03055.1"/>
    <property type="molecule type" value="Genomic_DNA"/>
</dbReference>
<dbReference type="PANTHER" id="PTHR12214">
    <property type="entry name" value="GC-RICH SEQUENCE DNA-BINDING FACTOR"/>
    <property type="match status" value="1"/>
</dbReference>
<dbReference type="InterPro" id="IPR028211">
    <property type="entry name" value="Ntr2"/>
</dbReference>